<dbReference type="Gene3D" id="3.50.50.60">
    <property type="entry name" value="FAD/NAD(P)-binding domain"/>
    <property type="match status" value="1"/>
</dbReference>
<evidence type="ECO:0000313" key="7">
    <source>
        <dbReference type="Proteomes" id="UP000324233"/>
    </source>
</evidence>
<proteinExistence type="predicted"/>
<evidence type="ECO:0000256" key="4">
    <source>
        <dbReference type="ARBA" id="ARBA00023002"/>
    </source>
</evidence>
<dbReference type="AlphaFoldDB" id="A0A5B9W0L9"/>
<dbReference type="KEGG" id="agv:OJF2_26910"/>
<keyword evidence="2" id="KW-0285">Flavoprotein</keyword>
<evidence type="ECO:0000259" key="5">
    <source>
        <dbReference type="Pfam" id="PF01266"/>
    </source>
</evidence>
<evidence type="ECO:0000313" key="6">
    <source>
        <dbReference type="EMBL" id="QEH34156.1"/>
    </source>
</evidence>
<dbReference type="Gene3D" id="3.30.9.10">
    <property type="entry name" value="D-Amino Acid Oxidase, subunit A, domain 2"/>
    <property type="match status" value="1"/>
</dbReference>
<sequence>MHDLQSRNVIVGGGAMGAAAAYALAARGEPVLLIEQFALGHDRGSSHGAARIIRHSYADPAYAGLMPAAFRAWRELEAAAAVPLFTRTGGVSLCPPGVDYVARVSACLGQLDVPHRRMAGADWNRANPAFGVPADHDVVFEPDAGMLAAARAVGLQLELARAVGGDRTLVLERTPVRSIDLDGPRPVVLADGVRVTAERLIVAAGAWADRLVPGLGVELAVTRQRVCYLRPEEPTPYRVGRLPAFIAMGAGPLEAFYGMPDFGGTTVKVARHGGLPTDPDLDDRAVTAADAAIVREFLRGCLPGLADAPLAAAETCLYTSTPDERFLVDFLPGRGDVLVASPCSGHGFKFSCLIGRILAEMAVDGASPIRPSAWDLPRAGG</sequence>
<comment type="cofactor">
    <cofactor evidence="1">
        <name>FAD</name>
        <dbReference type="ChEBI" id="CHEBI:57692"/>
    </cofactor>
</comment>
<dbReference type="Proteomes" id="UP000324233">
    <property type="component" value="Chromosome"/>
</dbReference>
<reference evidence="6 7" key="1">
    <citation type="submission" date="2019-08" db="EMBL/GenBank/DDBJ databases">
        <title>Deep-cultivation of Planctomycetes and their phenomic and genomic characterization uncovers novel biology.</title>
        <authorList>
            <person name="Wiegand S."/>
            <person name="Jogler M."/>
            <person name="Boedeker C."/>
            <person name="Pinto D."/>
            <person name="Vollmers J."/>
            <person name="Rivas-Marin E."/>
            <person name="Kohn T."/>
            <person name="Peeters S.H."/>
            <person name="Heuer A."/>
            <person name="Rast P."/>
            <person name="Oberbeckmann S."/>
            <person name="Bunk B."/>
            <person name="Jeske O."/>
            <person name="Meyerdierks A."/>
            <person name="Storesund J.E."/>
            <person name="Kallscheuer N."/>
            <person name="Luecker S."/>
            <person name="Lage O.M."/>
            <person name="Pohl T."/>
            <person name="Merkel B.J."/>
            <person name="Hornburger P."/>
            <person name="Mueller R.-W."/>
            <person name="Bruemmer F."/>
            <person name="Labrenz M."/>
            <person name="Spormann A.M."/>
            <person name="Op den Camp H."/>
            <person name="Overmann J."/>
            <person name="Amann R."/>
            <person name="Jetten M.S.M."/>
            <person name="Mascher T."/>
            <person name="Medema M.H."/>
            <person name="Devos D.P."/>
            <person name="Kaster A.-K."/>
            <person name="Ovreas L."/>
            <person name="Rohde M."/>
            <person name="Galperin M.Y."/>
            <person name="Jogler C."/>
        </authorList>
    </citation>
    <scope>NUCLEOTIDE SEQUENCE [LARGE SCALE GENOMIC DNA]</scope>
    <source>
        <strain evidence="6 7">OJF2</strain>
    </source>
</reference>
<dbReference type="SUPFAM" id="SSF51905">
    <property type="entry name" value="FAD/NAD(P)-binding domain"/>
    <property type="match status" value="1"/>
</dbReference>
<keyword evidence="3" id="KW-0274">FAD</keyword>
<dbReference type="RefSeq" id="WP_148594119.1">
    <property type="nucleotide sequence ID" value="NZ_CP042997.1"/>
</dbReference>
<dbReference type="EC" id="1.5.3.1" evidence="6"/>
<gene>
    <name evidence="6" type="primary">soxA</name>
    <name evidence="6" type="ORF">OJF2_26910</name>
</gene>
<accession>A0A5B9W0L9</accession>
<dbReference type="EMBL" id="CP042997">
    <property type="protein sequence ID" value="QEH34156.1"/>
    <property type="molecule type" value="Genomic_DNA"/>
</dbReference>
<name>A0A5B9W0L9_9BACT</name>
<feature type="domain" description="FAD dependent oxidoreductase" evidence="5">
    <location>
        <begin position="9"/>
        <end position="361"/>
    </location>
</feature>
<keyword evidence="4 6" id="KW-0560">Oxidoreductase</keyword>
<dbReference type="OrthoDB" id="9794226at2"/>
<dbReference type="PANTHER" id="PTHR10961">
    <property type="entry name" value="PEROXISOMAL SARCOSINE OXIDASE"/>
    <property type="match status" value="1"/>
</dbReference>
<dbReference type="Pfam" id="PF01266">
    <property type="entry name" value="DAO"/>
    <property type="match status" value="1"/>
</dbReference>
<dbReference type="NCBIfam" id="NF008425">
    <property type="entry name" value="PRK11259.1"/>
    <property type="match status" value="1"/>
</dbReference>
<dbReference type="SUPFAM" id="SSF54373">
    <property type="entry name" value="FAD-linked reductases, C-terminal domain"/>
    <property type="match status" value="1"/>
</dbReference>
<dbReference type="PANTHER" id="PTHR10961:SF7">
    <property type="entry name" value="FAD DEPENDENT OXIDOREDUCTASE DOMAIN-CONTAINING PROTEIN"/>
    <property type="match status" value="1"/>
</dbReference>
<evidence type="ECO:0000256" key="3">
    <source>
        <dbReference type="ARBA" id="ARBA00022827"/>
    </source>
</evidence>
<dbReference type="InterPro" id="IPR036188">
    <property type="entry name" value="FAD/NAD-bd_sf"/>
</dbReference>
<keyword evidence="7" id="KW-1185">Reference proteome</keyword>
<evidence type="ECO:0000256" key="2">
    <source>
        <dbReference type="ARBA" id="ARBA00022630"/>
    </source>
</evidence>
<dbReference type="InterPro" id="IPR045170">
    <property type="entry name" value="MTOX"/>
</dbReference>
<evidence type="ECO:0000256" key="1">
    <source>
        <dbReference type="ARBA" id="ARBA00001974"/>
    </source>
</evidence>
<dbReference type="GO" id="GO:0008115">
    <property type="term" value="F:sarcosine oxidase activity"/>
    <property type="evidence" value="ECO:0007669"/>
    <property type="project" value="UniProtKB-EC"/>
</dbReference>
<dbReference type="GO" id="GO:0050660">
    <property type="term" value="F:flavin adenine dinucleotide binding"/>
    <property type="evidence" value="ECO:0007669"/>
    <property type="project" value="InterPro"/>
</dbReference>
<protein>
    <submittedName>
        <fullName evidence="6">Monomeric sarcosine oxidase</fullName>
        <ecNumber evidence="6">1.5.3.1</ecNumber>
    </submittedName>
</protein>
<organism evidence="6 7">
    <name type="scientific">Aquisphaera giovannonii</name>
    <dbReference type="NCBI Taxonomy" id="406548"/>
    <lineage>
        <taxon>Bacteria</taxon>
        <taxon>Pseudomonadati</taxon>
        <taxon>Planctomycetota</taxon>
        <taxon>Planctomycetia</taxon>
        <taxon>Isosphaerales</taxon>
        <taxon>Isosphaeraceae</taxon>
        <taxon>Aquisphaera</taxon>
    </lineage>
</organism>
<dbReference type="InterPro" id="IPR006076">
    <property type="entry name" value="FAD-dep_OxRdtase"/>
</dbReference>